<proteinExistence type="predicted"/>
<name>A0AA88KK40_NAELO</name>
<reference evidence="2 3" key="1">
    <citation type="journal article" date="2018" name="BMC Genomics">
        <title>The genome of Naegleria lovaniensis, the basis for a comparative approach to unravel pathogenicity factors of the human pathogenic amoeba N. fowleri.</title>
        <authorList>
            <person name="Liechti N."/>
            <person name="Schurch N."/>
            <person name="Bruggmann R."/>
            <person name="Wittwer M."/>
        </authorList>
    </citation>
    <scope>NUCLEOTIDE SEQUENCE [LARGE SCALE GENOMIC DNA]</scope>
    <source>
        <strain evidence="2 3">ATCC 30569</strain>
    </source>
</reference>
<evidence type="ECO:0000313" key="3">
    <source>
        <dbReference type="Proteomes" id="UP000816034"/>
    </source>
</evidence>
<evidence type="ECO:0008006" key="4">
    <source>
        <dbReference type="Google" id="ProtNLM"/>
    </source>
</evidence>
<evidence type="ECO:0000256" key="1">
    <source>
        <dbReference type="SAM" id="SignalP"/>
    </source>
</evidence>
<sequence length="237" mass="27467">MKLVTSLIVLLSVVVALTNTSICIAKADPQIPRLPLSFIAPNVTVSYADQNLVFVNATYYYDYYSRAERIDLLDVEKTYLTNRTIINFYGPRVDDAVKRTVKSSFKQVPVSTYVIDYQQLKINNKLLTFYNCTKTNQYWQFGYAMRDMPFWSVKVNDPTFKVSFVRYEIEGALRYELWQDQYNGESQIYRISTESRSLEFAQLLSSQDHMVALDIKGTQIPSGVRSDYFNVKNFGCE</sequence>
<dbReference type="GeneID" id="68095236"/>
<dbReference type="EMBL" id="PYSW02000016">
    <property type="protein sequence ID" value="KAG2386335.1"/>
    <property type="molecule type" value="Genomic_DNA"/>
</dbReference>
<keyword evidence="3" id="KW-1185">Reference proteome</keyword>
<feature type="signal peptide" evidence="1">
    <location>
        <begin position="1"/>
        <end position="16"/>
    </location>
</feature>
<protein>
    <recommendedName>
        <fullName evidence="4">DUF3857 domain-containing protein</fullName>
    </recommendedName>
</protein>
<accession>A0AA88KK40</accession>
<keyword evidence="1" id="KW-0732">Signal</keyword>
<comment type="caution">
    <text evidence="2">The sequence shown here is derived from an EMBL/GenBank/DDBJ whole genome shotgun (WGS) entry which is preliminary data.</text>
</comment>
<evidence type="ECO:0000313" key="2">
    <source>
        <dbReference type="EMBL" id="KAG2386335.1"/>
    </source>
</evidence>
<feature type="chain" id="PRO_5041735061" description="DUF3857 domain-containing protein" evidence="1">
    <location>
        <begin position="17"/>
        <end position="237"/>
    </location>
</feature>
<dbReference type="RefSeq" id="XP_044550327.1">
    <property type="nucleotide sequence ID" value="XM_044692236.1"/>
</dbReference>
<dbReference type="AlphaFoldDB" id="A0AA88KK40"/>
<dbReference type="Proteomes" id="UP000816034">
    <property type="component" value="Unassembled WGS sequence"/>
</dbReference>
<gene>
    <name evidence="2" type="ORF">C9374_002781</name>
</gene>
<organism evidence="2 3">
    <name type="scientific">Naegleria lovaniensis</name>
    <name type="common">Amoeba</name>
    <dbReference type="NCBI Taxonomy" id="51637"/>
    <lineage>
        <taxon>Eukaryota</taxon>
        <taxon>Discoba</taxon>
        <taxon>Heterolobosea</taxon>
        <taxon>Tetramitia</taxon>
        <taxon>Eutetramitia</taxon>
        <taxon>Vahlkampfiidae</taxon>
        <taxon>Naegleria</taxon>
    </lineage>
</organism>